<reference evidence="3" key="2">
    <citation type="journal article" date="2007" name="Science">
        <title>Draft genome sequence of the sexually transmitted pathogen Trichomonas vaginalis.</title>
        <authorList>
            <person name="Carlton J.M."/>
            <person name="Hirt R.P."/>
            <person name="Silva J.C."/>
            <person name="Delcher A.L."/>
            <person name="Schatz M."/>
            <person name="Zhao Q."/>
            <person name="Wortman J.R."/>
            <person name="Bidwell S.L."/>
            <person name="Alsmark U.C.M."/>
            <person name="Besteiro S."/>
            <person name="Sicheritz-Ponten T."/>
            <person name="Noel C.J."/>
            <person name="Dacks J.B."/>
            <person name="Foster P.G."/>
            <person name="Simillion C."/>
            <person name="Van de Peer Y."/>
            <person name="Miranda-Saavedra D."/>
            <person name="Barton G.J."/>
            <person name="Westrop G.D."/>
            <person name="Mueller S."/>
            <person name="Dessi D."/>
            <person name="Fiori P.L."/>
            <person name="Ren Q."/>
            <person name="Paulsen I."/>
            <person name="Zhang H."/>
            <person name="Bastida-Corcuera F.D."/>
            <person name="Simoes-Barbosa A."/>
            <person name="Brown M.T."/>
            <person name="Hayes R.D."/>
            <person name="Mukherjee M."/>
            <person name="Okumura C.Y."/>
            <person name="Schneider R."/>
            <person name="Smith A.J."/>
            <person name="Vanacova S."/>
            <person name="Villalvazo M."/>
            <person name="Haas B.J."/>
            <person name="Pertea M."/>
            <person name="Feldblyum T.V."/>
            <person name="Utterback T.R."/>
            <person name="Shu C.L."/>
            <person name="Osoegawa K."/>
            <person name="de Jong P.J."/>
            <person name="Hrdy I."/>
            <person name="Horvathova L."/>
            <person name="Zubacova Z."/>
            <person name="Dolezal P."/>
            <person name="Malik S.B."/>
            <person name="Logsdon J.M. Jr."/>
            <person name="Henze K."/>
            <person name="Gupta A."/>
            <person name="Wang C.C."/>
            <person name="Dunne R.L."/>
            <person name="Upcroft J.A."/>
            <person name="Upcroft P."/>
            <person name="White O."/>
            <person name="Salzberg S.L."/>
            <person name="Tang P."/>
            <person name="Chiu C.-H."/>
            <person name="Lee Y.-S."/>
            <person name="Embley T.M."/>
            <person name="Coombs G.H."/>
            <person name="Mottram J.C."/>
            <person name="Tachezy J."/>
            <person name="Fraser-Liggett C.M."/>
            <person name="Johnson P.J."/>
        </authorList>
    </citation>
    <scope>NUCLEOTIDE SEQUENCE [LARGE SCALE GENOMIC DNA]</scope>
    <source>
        <strain evidence="3">G3</strain>
    </source>
</reference>
<feature type="compositionally biased region" description="Pro residues" evidence="1">
    <location>
        <begin position="321"/>
        <end position="344"/>
    </location>
</feature>
<keyword evidence="2" id="KW-0812">Transmembrane</keyword>
<dbReference type="OrthoDB" id="10646245at2759"/>
<evidence type="ECO:0000313" key="3">
    <source>
        <dbReference type="EMBL" id="EAY11163.1"/>
    </source>
</evidence>
<dbReference type="Proteomes" id="UP000001542">
    <property type="component" value="Unassembled WGS sequence"/>
</dbReference>
<feature type="transmembrane region" description="Helical" evidence="2">
    <location>
        <begin position="386"/>
        <end position="408"/>
    </location>
</feature>
<feature type="compositionally biased region" description="Polar residues" evidence="1">
    <location>
        <begin position="349"/>
        <end position="379"/>
    </location>
</feature>
<reference evidence="3" key="1">
    <citation type="submission" date="2006-10" db="EMBL/GenBank/DDBJ databases">
        <authorList>
            <person name="Amadeo P."/>
            <person name="Zhao Q."/>
            <person name="Wortman J."/>
            <person name="Fraser-Liggett C."/>
            <person name="Carlton J."/>
        </authorList>
    </citation>
    <scope>NUCLEOTIDE SEQUENCE</scope>
    <source>
        <strain evidence="3">G3</strain>
    </source>
</reference>
<sequence>MLFSLICVRFDKLERRTKAEVCNRYKTDVFSTSYSYSGKPPYQDQQGSCTQKSYDKRTDDNKALKELNYMRWLVGFDTPVSLDSKYDNEQIQCAICNVKNRNLIHRPDSSTPCYTSSAYAGCSSSNLGSGFGSFDAARAIQQFIQDPGVYNENLGHRRWVFYGGLKTTAFGGAYNSLKSGESGLTNSVAMKTFNMGSSSEERLVFTAYPPPGYFPARFIYSRFSFWALEISEGEPLQISVKIDGVTQKVGAIKYTTGNYGGKQRGAMFNLSDYGEDRLYQSNYQKLIGKRIDIQVKYNSNVYDYTVYPVDCDAAEISTPTPKTPTPKTPTPKTPTPKTPTPKAPTPQTNAAQPDKSSPTSDSINQENEAGNQVSSNASDSGKKKKIIIGVVVALVLVTTIVVISIFVVKKGYCHHSKEIERSES</sequence>
<protein>
    <recommendedName>
        <fullName evidence="5">SCP domain-containing protein</fullName>
    </recommendedName>
</protein>
<name>A2E845_TRIV3</name>
<evidence type="ECO:0000256" key="1">
    <source>
        <dbReference type="SAM" id="MobiDB-lite"/>
    </source>
</evidence>
<feature type="compositionally biased region" description="Polar residues" evidence="1">
    <location>
        <begin position="43"/>
        <end position="52"/>
    </location>
</feature>
<evidence type="ECO:0008006" key="5">
    <source>
        <dbReference type="Google" id="ProtNLM"/>
    </source>
</evidence>
<dbReference type="CDD" id="cd05379">
    <property type="entry name" value="CAP_bacterial"/>
    <property type="match status" value="1"/>
</dbReference>
<dbReference type="PANTHER" id="PTHR31607">
    <property type="entry name" value="DUF1216 DOMAIN-CONTAINING PROTEIN-RELATED"/>
    <property type="match status" value="1"/>
</dbReference>
<proteinExistence type="predicted"/>
<organism evidence="3 4">
    <name type="scientific">Trichomonas vaginalis (strain ATCC PRA-98 / G3)</name>
    <dbReference type="NCBI Taxonomy" id="412133"/>
    <lineage>
        <taxon>Eukaryota</taxon>
        <taxon>Metamonada</taxon>
        <taxon>Parabasalia</taxon>
        <taxon>Trichomonadida</taxon>
        <taxon>Trichomonadidae</taxon>
        <taxon>Trichomonas</taxon>
    </lineage>
</organism>
<dbReference type="eggNOG" id="ENOG502SCWP">
    <property type="taxonomic scope" value="Eukaryota"/>
</dbReference>
<dbReference type="PANTHER" id="PTHR31607:SF37">
    <property type="entry name" value="FOLLISTATIN-LIKE DOMAIN-CONTAINING PROTEIN"/>
    <property type="match status" value="1"/>
</dbReference>
<dbReference type="EMBL" id="DS113324">
    <property type="protein sequence ID" value="EAY11163.1"/>
    <property type="molecule type" value="Genomic_DNA"/>
</dbReference>
<accession>A2E845</accession>
<dbReference type="RefSeq" id="XP_001323386.1">
    <property type="nucleotide sequence ID" value="XM_001323351.1"/>
</dbReference>
<dbReference type="AlphaFoldDB" id="A2E845"/>
<dbReference type="VEuPathDB" id="TrichDB:TVAG_498570"/>
<dbReference type="VEuPathDB" id="TrichDB:TVAGG3_0852590"/>
<keyword evidence="2" id="KW-0472">Membrane</keyword>
<feature type="region of interest" description="Disordered" evidence="1">
    <location>
        <begin position="36"/>
        <end position="55"/>
    </location>
</feature>
<evidence type="ECO:0000256" key="2">
    <source>
        <dbReference type="SAM" id="Phobius"/>
    </source>
</evidence>
<evidence type="ECO:0000313" key="4">
    <source>
        <dbReference type="Proteomes" id="UP000001542"/>
    </source>
</evidence>
<gene>
    <name evidence="3" type="ORF">TVAG_498570</name>
</gene>
<dbReference type="InParanoid" id="A2E845"/>
<keyword evidence="4" id="KW-1185">Reference proteome</keyword>
<dbReference type="KEGG" id="tva:4769115"/>
<keyword evidence="2" id="KW-1133">Transmembrane helix</keyword>
<feature type="region of interest" description="Disordered" evidence="1">
    <location>
        <begin position="316"/>
        <end position="379"/>
    </location>
</feature>